<keyword evidence="5 6" id="KW-0472">Membrane</keyword>
<dbReference type="AlphaFoldDB" id="A0A8K0NCY1"/>
<dbReference type="PANTHER" id="PTHR30371:SF0">
    <property type="entry name" value="SEC-INDEPENDENT PROTEIN TRANSLOCASE PROTEIN TATC, CHLOROPLASTIC-RELATED"/>
    <property type="match status" value="1"/>
</dbReference>
<evidence type="ECO:0000256" key="2">
    <source>
        <dbReference type="ARBA" id="ARBA00008882"/>
    </source>
</evidence>
<feature type="transmembrane region" description="Helical" evidence="6">
    <location>
        <begin position="66"/>
        <end position="87"/>
    </location>
</feature>
<feature type="transmembrane region" description="Helical" evidence="6">
    <location>
        <begin position="107"/>
        <end position="131"/>
    </location>
</feature>
<dbReference type="GO" id="GO:0065002">
    <property type="term" value="P:intracellular protein transmembrane transport"/>
    <property type="evidence" value="ECO:0007669"/>
    <property type="project" value="TreeGrafter"/>
</dbReference>
<dbReference type="Pfam" id="PF00902">
    <property type="entry name" value="TatC"/>
    <property type="match status" value="2"/>
</dbReference>
<keyword evidence="3 6" id="KW-0812">Transmembrane</keyword>
<reference evidence="7" key="2">
    <citation type="submission" date="2019-07" db="EMBL/GenBank/DDBJ databases">
        <authorList>
            <person name="Yang Y."/>
            <person name="Bocs S."/>
            <person name="Baudouin L."/>
        </authorList>
    </citation>
    <scope>NUCLEOTIDE SEQUENCE</scope>
    <source>
        <tissue evidence="7">Spear leaf of Hainan Tall coconut</tissue>
    </source>
</reference>
<dbReference type="EMBL" id="CM017885">
    <property type="protein sequence ID" value="KAG1368080.1"/>
    <property type="molecule type" value="Genomic_DNA"/>
</dbReference>
<gene>
    <name evidence="7" type="ORF">COCNU_14G005480</name>
</gene>
<dbReference type="PRINTS" id="PR01840">
    <property type="entry name" value="TATCFAMILY"/>
</dbReference>
<evidence type="ECO:0000256" key="3">
    <source>
        <dbReference type="ARBA" id="ARBA00022692"/>
    </source>
</evidence>
<feature type="transmembrane region" description="Helical" evidence="6">
    <location>
        <begin position="268"/>
        <end position="291"/>
    </location>
</feature>
<evidence type="ECO:0000256" key="5">
    <source>
        <dbReference type="ARBA" id="ARBA00023136"/>
    </source>
</evidence>
<accession>A0A8K0NCY1</accession>
<dbReference type="InterPro" id="IPR002033">
    <property type="entry name" value="TatC"/>
</dbReference>
<organism evidence="7 8">
    <name type="scientific">Cocos nucifera</name>
    <name type="common">Coconut palm</name>
    <dbReference type="NCBI Taxonomy" id="13894"/>
    <lineage>
        <taxon>Eukaryota</taxon>
        <taxon>Viridiplantae</taxon>
        <taxon>Streptophyta</taxon>
        <taxon>Embryophyta</taxon>
        <taxon>Tracheophyta</taxon>
        <taxon>Spermatophyta</taxon>
        <taxon>Magnoliopsida</taxon>
        <taxon>Liliopsida</taxon>
        <taxon>Arecaceae</taxon>
        <taxon>Arecoideae</taxon>
        <taxon>Cocoseae</taxon>
        <taxon>Attaleinae</taxon>
        <taxon>Cocos</taxon>
    </lineage>
</organism>
<evidence type="ECO:0000256" key="1">
    <source>
        <dbReference type="ARBA" id="ARBA00004141"/>
    </source>
</evidence>
<protein>
    <submittedName>
        <fullName evidence="7">Uncharacterized protein</fullName>
    </submittedName>
</protein>
<feature type="transmembrane region" description="Helical" evidence="6">
    <location>
        <begin position="24"/>
        <end position="46"/>
    </location>
</feature>
<dbReference type="Proteomes" id="UP000797356">
    <property type="component" value="Chromosome 14"/>
</dbReference>
<sequence length="468" mass="51656">MPERGSNSSSHWPVLGPPSRKDLVSGYCGLLLGSPVILYEIIAFVLPGLTRDERRFLGPIVLGSSVLFYAGIAFSYSILTPAALNFFVNYAEGAVESIWSIDQYFEFVLVLMFSTGLSFQVLLNISMTFLLNFDMRACYFTNPCHETTLCSDKSGFLLWTESIRDVCWIRVVDSGCKTDGIQGSGYTALVGTGWFGVWGPNALHMEICCGWRCCCCCCAYAINRSPDPDPVGRATVSGYCGLLLGSPVILYEIIAFVLPGLTRDERRFLGPIVLGSSVLFYAGIAFSYSILTPAALNFFVNYAEGAVESIWSIDQYFEFVLVLMFSTGLSFQVLLNISMTFLLNFDMRACYFTNPCHETTLCSDKSGFLLWTESIRDVCWIRVVDSGCKTDGIQGSGYTALVGTGWFGVWGPNALHMEICCGWRCCCCCCAYAINRSPDPDPVGRATVRSLLRWCMDGEANWSLTAFA</sequence>
<keyword evidence="8" id="KW-1185">Reference proteome</keyword>
<evidence type="ECO:0000313" key="8">
    <source>
        <dbReference type="Proteomes" id="UP000797356"/>
    </source>
</evidence>
<feature type="transmembrane region" description="Helical" evidence="6">
    <location>
        <begin position="319"/>
        <end position="343"/>
    </location>
</feature>
<comment type="similarity">
    <text evidence="2">Belongs to the TatC family.</text>
</comment>
<comment type="subcellular location">
    <subcellularLocation>
        <location evidence="1">Membrane</location>
        <topology evidence="1">Multi-pass membrane protein</topology>
    </subcellularLocation>
</comment>
<dbReference type="GO" id="GO:0033281">
    <property type="term" value="C:TAT protein transport complex"/>
    <property type="evidence" value="ECO:0007669"/>
    <property type="project" value="TreeGrafter"/>
</dbReference>
<keyword evidence="4 6" id="KW-1133">Transmembrane helix</keyword>
<evidence type="ECO:0000313" key="7">
    <source>
        <dbReference type="EMBL" id="KAG1368080.1"/>
    </source>
</evidence>
<dbReference type="PANTHER" id="PTHR30371">
    <property type="entry name" value="SEC-INDEPENDENT PROTEIN TRANSLOCASE PROTEIN TATC"/>
    <property type="match status" value="1"/>
</dbReference>
<comment type="caution">
    <text evidence="7">The sequence shown here is derived from an EMBL/GenBank/DDBJ whole genome shotgun (WGS) entry which is preliminary data.</text>
</comment>
<reference evidence="7" key="1">
    <citation type="journal article" date="2017" name="Gigascience">
        <title>The genome draft of coconut (Cocos nucifera).</title>
        <authorList>
            <person name="Xiao Y."/>
            <person name="Xu P."/>
            <person name="Fan H."/>
            <person name="Baudouin L."/>
            <person name="Xia W."/>
            <person name="Bocs S."/>
            <person name="Xu J."/>
            <person name="Li Q."/>
            <person name="Guo A."/>
            <person name="Zhou L."/>
            <person name="Li J."/>
            <person name="Wu Y."/>
            <person name="Ma Z."/>
            <person name="Armero A."/>
            <person name="Issali A.E."/>
            <person name="Liu N."/>
            <person name="Peng M."/>
            <person name="Yang Y."/>
        </authorList>
    </citation>
    <scope>NUCLEOTIDE SEQUENCE</scope>
    <source>
        <tissue evidence="7">Spear leaf of Hainan Tall coconut</tissue>
    </source>
</reference>
<dbReference type="OrthoDB" id="36838at2759"/>
<dbReference type="GO" id="GO:0009977">
    <property type="term" value="F:proton motive force dependent protein transmembrane transporter activity"/>
    <property type="evidence" value="ECO:0007669"/>
    <property type="project" value="TreeGrafter"/>
</dbReference>
<dbReference type="GO" id="GO:0043953">
    <property type="term" value="P:protein transport by the Tat complex"/>
    <property type="evidence" value="ECO:0007669"/>
    <property type="project" value="TreeGrafter"/>
</dbReference>
<proteinExistence type="inferred from homology"/>
<evidence type="ECO:0000256" key="4">
    <source>
        <dbReference type="ARBA" id="ARBA00022989"/>
    </source>
</evidence>
<name>A0A8K0NCY1_COCNU</name>
<evidence type="ECO:0000256" key="6">
    <source>
        <dbReference type="SAM" id="Phobius"/>
    </source>
</evidence>